<dbReference type="GO" id="GO:0008270">
    <property type="term" value="F:zinc ion binding"/>
    <property type="evidence" value="ECO:0007669"/>
    <property type="project" value="UniProtKB-KW"/>
</dbReference>
<keyword evidence="3" id="KW-0862">Zinc</keyword>
<dbReference type="SMART" id="SM00291">
    <property type="entry name" value="ZnF_ZZ"/>
    <property type="match status" value="2"/>
</dbReference>
<gene>
    <name evidence="6" type="ORF">BD410DRAFT_785363</name>
</gene>
<reference evidence="6 7" key="1">
    <citation type="submission" date="2018-06" db="EMBL/GenBank/DDBJ databases">
        <title>A transcriptomic atlas of mushroom development highlights an independent origin of complex multicellularity.</title>
        <authorList>
            <consortium name="DOE Joint Genome Institute"/>
            <person name="Krizsan K."/>
            <person name="Almasi E."/>
            <person name="Merenyi Z."/>
            <person name="Sahu N."/>
            <person name="Viragh M."/>
            <person name="Koszo T."/>
            <person name="Mondo S."/>
            <person name="Kiss B."/>
            <person name="Balint B."/>
            <person name="Kues U."/>
            <person name="Barry K."/>
            <person name="Hegedus J.C."/>
            <person name="Henrissat B."/>
            <person name="Johnson J."/>
            <person name="Lipzen A."/>
            <person name="Ohm R."/>
            <person name="Nagy I."/>
            <person name="Pangilinan J."/>
            <person name="Yan J."/>
            <person name="Xiong Y."/>
            <person name="Grigoriev I.V."/>
            <person name="Hibbett D.S."/>
            <person name="Nagy L.G."/>
        </authorList>
    </citation>
    <scope>NUCLEOTIDE SEQUENCE [LARGE SCALE GENOMIC DNA]</scope>
    <source>
        <strain evidence="6 7">SZMC22713</strain>
    </source>
</reference>
<dbReference type="PANTHER" id="PTHR15090:SF0">
    <property type="entry name" value="SEQUESTOSOME-1"/>
    <property type="match status" value="1"/>
</dbReference>
<feature type="domain" description="ZZ-type" evidence="5">
    <location>
        <begin position="847"/>
        <end position="894"/>
    </location>
</feature>
<dbReference type="GO" id="GO:0044753">
    <property type="term" value="C:amphisome"/>
    <property type="evidence" value="ECO:0007669"/>
    <property type="project" value="TreeGrafter"/>
</dbReference>
<dbReference type="GO" id="GO:0035973">
    <property type="term" value="P:aggrephagy"/>
    <property type="evidence" value="ECO:0007669"/>
    <property type="project" value="TreeGrafter"/>
</dbReference>
<dbReference type="GO" id="GO:0070530">
    <property type="term" value="F:K63-linked polyubiquitin modification-dependent protein binding"/>
    <property type="evidence" value="ECO:0007669"/>
    <property type="project" value="TreeGrafter"/>
</dbReference>
<evidence type="ECO:0000256" key="4">
    <source>
        <dbReference type="SAM" id="Coils"/>
    </source>
</evidence>
<dbReference type="VEuPathDB" id="FungiDB:BD410DRAFT_785363"/>
<dbReference type="InterPro" id="IPR000433">
    <property type="entry name" value="Znf_ZZ"/>
</dbReference>
<dbReference type="GO" id="GO:0005080">
    <property type="term" value="F:protein kinase C binding"/>
    <property type="evidence" value="ECO:0007669"/>
    <property type="project" value="TreeGrafter"/>
</dbReference>
<protein>
    <recommendedName>
        <fullName evidence="5">ZZ-type domain-containing protein</fullName>
    </recommendedName>
</protein>
<feature type="domain" description="ZZ-type" evidence="5">
    <location>
        <begin position="757"/>
        <end position="808"/>
    </location>
</feature>
<name>A0A4Y7QEY2_9AGAM</name>
<keyword evidence="2" id="KW-0863">Zinc-finger</keyword>
<dbReference type="GO" id="GO:0007032">
    <property type="term" value="P:endosome organization"/>
    <property type="evidence" value="ECO:0007669"/>
    <property type="project" value="TreeGrafter"/>
</dbReference>
<dbReference type="Proteomes" id="UP000294933">
    <property type="component" value="Unassembled WGS sequence"/>
</dbReference>
<dbReference type="PANTHER" id="PTHR15090">
    <property type="entry name" value="SEQUESTOSOME 1-RELATED"/>
    <property type="match status" value="1"/>
</dbReference>
<keyword evidence="1" id="KW-0479">Metal-binding</keyword>
<evidence type="ECO:0000259" key="5">
    <source>
        <dbReference type="SMART" id="SM00291"/>
    </source>
</evidence>
<evidence type="ECO:0000313" key="7">
    <source>
        <dbReference type="Proteomes" id="UP000294933"/>
    </source>
</evidence>
<dbReference type="SUPFAM" id="SSF57850">
    <property type="entry name" value="RING/U-box"/>
    <property type="match status" value="2"/>
</dbReference>
<keyword evidence="4" id="KW-0175">Coiled coil</keyword>
<accession>A0A4Y7QEY2</accession>
<dbReference type="InterPro" id="IPR043145">
    <property type="entry name" value="Znf_ZZ_sf"/>
</dbReference>
<feature type="coiled-coil region" evidence="4">
    <location>
        <begin position="930"/>
        <end position="964"/>
    </location>
</feature>
<dbReference type="GO" id="GO:0000423">
    <property type="term" value="P:mitophagy"/>
    <property type="evidence" value="ECO:0007669"/>
    <property type="project" value="TreeGrafter"/>
</dbReference>
<evidence type="ECO:0000313" key="6">
    <source>
        <dbReference type="EMBL" id="TDL25430.1"/>
    </source>
</evidence>
<dbReference type="AlphaFoldDB" id="A0A4Y7QEY2"/>
<dbReference type="STRING" id="50990.A0A4Y7QEY2"/>
<evidence type="ECO:0000256" key="2">
    <source>
        <dbReference type="ARBA" id="ARBA00022771"/>
    </source>
</evidence>
<dbReference type="OrthoDB" id="2122982at2759"/>
<sequence length="982" mass="110747">MSKEALKLLGPQRGVDGVSKTVDNIHDKIATANTNITQVVTTAKKAMAGVSMNDVISMTPRECLIPLKRVMDALNAVKGVHPFVGLAVTAFEVLLNLEMKRRENDKRVSGILLKQADMMMALLQLDNIKDVDMRNEKGETVAGRLQTLIAEIRKDIEACGNVIDTYYKQKFLAKFLRAGSWEDKFIGFVSTFDKRKEEVKFALEIHVNIKMDIVADQVSSIDVKMDMLIHLFKDQTPEEKKLAAEVERLGGIEECMRSDGLLAKLVLDTGGKPSTSLIASVRTPVETLIEDHKAYFDVIIKAETKQIDNAIQRSMRRIISAIGDGPWKRIQDPDIRQVWKGMNAHSSVKARYLVLALHDHYLDQYENNSVHEGTLEVIPPSPTISHAESEATDAAVDTAFSREPPAEADKWCLQYLSIQNVSPIAEAIDDDVSGFIKIAEVNNFSNDKPEGISMLCWITFWAAGWAVEASIYHLRIEALVEKLLDIPVKPENSGSYAGYKYFLSWICWLLRSRSHATTDDPELIDLVRQHMTLQEKVITDSLTPAKWEIDGPETVSTLLGPERIEKYLYPALYLVLRYHYQVFSLCSKHVLDDREFVAASTTVFSVLRVCDERTRTLAASFEERRGVDYFKRFAGGLFNNWHTTNFYKIQFNDNDHPDCAQPFELAVNDRMDDPLEEIPELEIKQLHYGIVDTSSKLVESEDHKAYIDLYKKNIGLEMSLKTLDNADASKLSELSRIPESERVICQRIAATEFNKGGYHSWACNGCGMWPILGAHYQCIGCCIEAKIMDFDLCQNCVIQIPEETAFECSSHVSSHPMNRFPHPTGIATRIRSREKALEIVKELKKTPNTGFTCKGPCGKMDAHGTQFRCIQCDDYILCEDCISHEPNEGTGHRSTHVFTRFSGEPLSFSEKKEENEASDRERMAKIETVLDEVKERSVTQENLIKSLAEQLTKQENLVKSLSDALARVLGEKGESPSPNEKK</sequence>
<evidence type="ECO:0000256" key="3">
    <source>
        <dbReference type="ARBA" id="ARBA00022833"/>
    </source>
</evidence>
<dbReference type="Gene3D" id="3.30.60.90">
    <property type="match status" value="2"/>
</dbReference>
<dbReference type="GO" id="GO:0016235">
    <property type="term" value="C:aggresome"/>
    <property type="evidence" value="ECO:0007669"/>
    <property type="project" value="TreeGrafter"/>
</dbReference>
<dbReference type="EMBL" id="ML170164">
    <property type="protein sequence ID" value="TDL25430.1"/>
    <property type="molecule type" value="Genomic_DNA"/>
</dbReference>
<proteinExistence type="predicted"/>
<dbReference type="InterPro" id="IPR052260">
    <property type="entry name" value="Autophagy_Rcpt_SigReg"/>
</dbReference>
<organism evidence="6 7">
    <name type="scientific">Rickenella mellea</name>
    <dbReference type="NCBI Taxonomy" id="50990"/>
    <lineage>
        <taxon>Eukaryota</taxon>
        <taxon>Fungi</taxon>
        <taxon>Dikarya</taxon>
        <taxon>Basidiomycota</taxon>
        <taxon>Agaricomycotina</taxon>
        <taxon>Agaricomycetes</taxon>
        <taxon>Hymenochaetales</taxon>
        <taxon>Rickenellaceae</taxon>
        <taxon>Rickenella</taxon>
    </lineage>
</organism>
<evidence type="ECO:0000256" key="1">
    <source>
        <dbReference type="ARBA" id="ARBA00022723"/>
    </source>
</evidence>
<keyword evidence="7" id="KW-1185">Reference proteome</keyword>